<feature type="domain" description="Radical SAM core" evidence="7">
    <location>
        <begin position="8"/>
        <end position="124"/>
    </location>
</feature>
<comment type="cofactor">
    <cofactor evidence="1">
        <name>[4Fe-4S] cluster</name>
        <dbReference type="ChEBI" id="CHEBI:49883"/>
    </cofactor>
</comment>
<sequence>MKLKRLQIEPTTFCTLECEYCHRKNVPAADMPLEVLERVDGVAKEYVIYGYGEPLLYPEFLRKIESFSGKITISTNGMLDSEILDMADKVGVSIDVNDRFRKGLEVDRATELLKKLGERGIAEVVVTKENLELLPQFFERIAEFGSAMLATNVVASNPEIYSQGVYFEGSRMTVEEVLELDESILIEAIRDCSRGGGENLRRYRQLLKEVYSKGYSINLPSIFGRKDRIEMAFRAEEVFERLRDTAKDHNVELIEPLFFGDSKARECPYKNSAFLRVDGSISSCMTFAYIHNEYVSGHYKKIEEFTAGNVLREDVEDVIEKLGEFERLREDMENFPWCADCPYVEGCWYAGANVDCYANQPSCSECLYSSRIARCLLGD</sequence>
<evidence type="ECO:0000256" key="5">
    <source>
        <dbReference type="ARBA" id="ARBA00023004"/>
    </source>
</evidence>
<keyword evidence="6" id="KW-0411">Iron-sulfur</keyword>
<evidence type="ECO:0000256" key="2">
    <source>
        <dbReference type="ARBA" id="ARBA00022485"/>
    </source>
</evidence>
<evidence type="ECO:0000313" key="9">
    <source>
        <dbReference type="EMBL" id="HFW32390.1"/>
    </source>
</evidence>
<keyword evidence="3" id="KW-0949">S-adenosyl-L-methionine</keyword>
<dbReference type="EMBL" id="DTLB01000034">
    <property type="protein sequence ID" value="HFW32390.1"/>
    <property type="molecule type" value="Genomic_DNA"/>
</dbReference>
<dbReference type="Pfam" id="PF13186">
    <property type="entry name" value="SPASM"/>
    <property type="match status" value="1"/>
</dbReference>
<evidence type="ECO:0000256" key="6">
    <source>
        <dbReference type="ARBA" id="ARBA00023014"/>
    </source>
</evidence>
<dbReference type="SUPFAM" id="SSF102114">
    <property type="entry name" value="Radical SAM enzymes"/>
    <property type="match status" value="1"/>
</dbReference>
<protein>
    <submittedName>
        <fullName evidence="9">Radical SAM protein</fullName>
    </submittedName>
</protein>
<dbReference type="InterPro" id="IPR050377">
    <property type="entry name" value="Radical_SAM_PqqE_MftC-like"/>
</dbReference>
<dbReference type="InterPro" id="IPR058240">
    <property type="entry name" value="rSAM_sf"/>
</dbReference>
<dbReference type="GO" id="GO:0003824">
    <property type="term" value="F:catalytic activity"/>
    <property type="evidence" value="ECO:0007669"/>
    <property type="project" value="InterPro"/>
</dbReference>
<dbReference type="InterPro" id="IPR013785">
    <property type="entry name" value="Aldolase_TIM"/>
</dbReference>
<dbReference type="InterPro" id="IPR023885">
    <property type="entry name" value="4Fe4S-binding_SPASM_dom"/>
</dbReference>
<dbReference type="SFLD" id="SFLDG01387">
    <property type="entry name" value="BtrN-like_SPASM_domain_contain"/>
    <property type="match status" value="1"/>
</dbReference>
<keyword evidence="5" id="KW-0408">Iron</keyword>
<dbReference type="InterPro" id="IPR007197">
    <property type="entry name" value="rSAM"/>
</dbReference>
<organism evidence="9">
    <name type="scientific">Archaeoglobus fulgidus</name>
    <dbReference type="NCBI Taxonomy" id="2234"/>
    <lineage>
        <taxon>Archaea</taxon>
        <taxon>Methanobacteriati</taxon>
        <taxon>Methanobacteriota</taxon>
        <taxon>Archaeoglobi</taxon>
        <taxon>Archaeoglobales</taxon>
        <taxon>Archaeoglobaceae</taxon>
        <taxon>Archaeoglobus</taxon>
    </lineage>
</organism>
<gene>
    <name evidence="9" type="ORF">ENW66_05500</name>
</gene>
<proteinExistence type="predicted"/>
<comment type="caution">
    <text evidence="9">The sequence shown here is derived from an EMBL/GenBank/DDBJ whole genome shotgun (WGS) entry which is preliminary data.</text>
</comment>
<dbReference type="InterPro" id="IPR034391">
    <property type="entry name" value="AdoMet-like_SPASM_containing"/>
</dbReference>
<evidence type="ECO:0000259" key="8">
    <source>
        <dbReference type="Pfam" id="PF13186"/>
    </source>
</evidence>
<keyword evidence="4" id="KW-0479">Metal-binding</keyword>
<dbReference type="SFLD" id="SFLDG01067">
    <property type="entry name" value="SPASM/twitch_domain_containing"/>
    <property type="match status" value="1"/>
</dbReference>
<dbReference type="PANTHER" id="PTHR11228:SF7">
    <property type="entry name" value="PQQA PEPTIDE CYCLASE"/>
    <property type="match status" value="1"/>
</dbReference>
<dbReference type="GO" id="GO:0046872">
    <property type="term" value="F:metal ion binding"/>
    <property type="evidence" value="ECO:0007669"/>
    <property type="project" value="UniProtKB-KW"/>
</dbReference>
<keyword evidence="2" id="KW-0004">4Fe-4S</keyword>
<evidence type="ECO:0000256" key="1">
    <source>
        <dbReference type="ARBA" id="ARBA00001966"/>
    </source>
</evidence>
<dbReference type="Pfam" id="PF04055">
    <property type="entry name" value="Radical_SAM"/>
    <property type="match status" value="1"/>
</dbReference>
<dbReference type="PANTHER" id="PTHR11228">
    <property type="entry name" value="RADICAL SAM DOMAIN PROTEIN"/>
    <property type="match status" value="1"/>
</dbReference>
<feature type="domain" description="4Fe4S-binding SPASM" evidence="8">
    <location>
        <begin position="270"/>
        <end position="342"/>
    </location>
</feature>
<evidence type="ECO:0000256" key="3">
    <source>
        <dbReference type="ARBA" id="ARBA00022691"/>
    </source>
</evidence>
<evidence type="ECO:0000259" key="7">
    <source>
        <dbReference type="Pfam" id="PF04055"/>
    </source>
</evidence>
<reference evidence="9" key="1">
    <citation type="journal article" date="2020" name="mSystems">
        <title>Genome- and Community-Level Interaction Insights into Carbon Utilization and Element Cycling Functions of Hydrothermarchaeota in Hydrothermal Sediment.</title>
        <authorList>
            <person name="Zhou Z."/>
            <person name="Liu Y."/>
            <person name="Xu W."/>
            <person name="Pan J."/>
            <person name="Luo Z.H."/>
            <person name="Li M."/>
        </authorList>
    </citation>
    <scope>NUCLEOTIDE SEQUENCE [LARGE SCALE GENOMIC DNA]</scope>
    <source>
        <strain evidence="9">SpSt-87</strain>
    </source>
</reference>
<accession>A0A7C3MGC0</accession>
<dbReference type="CDD" id="cd01335">
    <property type="entry name" value="Radical_SAM"/>
    <property type="match status" value="1"/>
</dbReference>
<dbReference type="GO" id="GO:0051536">
    <property type="term" value="F:iron-sulfur cluster binding"/>
    <property type="evidence" value="ECO:0007669"/>
    <property type="project" value="UniProtKB-KW"/>
</dbReference>
<evidence type="ECO:0000256" key="4">
    <source>
        <dbReference type="ARBA" id="ARBA00022723"/>
    </source>
</evidence>
<dbReference type="AlphaFoldDB" id="A0A7C3MGC0"/>
<dbReference type="SFLD" id="SFLDS00029">
    <property type="entry name" value="Radical_SAM"/>
    <property type="match status" value="1"/>
</dbReference>
<name>A0A7C3MGC0_ARCFL</name>
<dbReference type="Gene3D" id="3.20.20.70">
    <property type="entry name" value="Aldolase class I"/>
    <property type="match status" value="1"/>
</dbReference>